<dbReference type="GO" id="GO:0009060">
    <property type="term" value="P:aerobic respiration"/>
    <property type="evidence" value="ECO:0007669"/>
    <property type="project" value="TreeGrafter"/>
</dbReference>
<evidence type="ECO:0000256" key="2">
    <source>
        <dbReference type="ARBA" id="ARBA00022485"/>
    </source>
</evidence>
<evidence type="ECO:0000256" key="12">
    <source>
        <dbReference type="HAMAP-Rule" id="MF_01351"/>
    </source>
</evidence>
<evidence type="ECO:0000313" key="16">
    <source>
        <dbReference type="EMBL" id="AGA33609.1"/>
    </source>
</evidence>
<keyword evidence="14" id="KW-0812">Transmembrane</keyword>
<evidence type="ECO:0000256" key="10">
    <source>
        <dbReference type="ARBA" id="ARBA00041748"/>
    </source>
</evidence>
<dbReference type="GO" id="GO:0048038">
    <property type="term" value="F:quinone binding"/>
    <property type="evidence" value="ECO:0007669"/>
    <property type="project" value="UniProtKB-KW"/>
</dbReference>
<comment type="similarity">
    <text evidence="1 12">Belongs to the complex I 23 kDa subunit family.</text>
</comment>
<keyword evidence="16" id="KW-0560">Oxidoreductase</keyword>
<accession>L0DVI0</accession>
<feature type="domain" description="4Fe-4S ferredoxin-type" evidence="15">
    <location>
        <begin position="116"/>
        <end position="145"/>
    </location>
</feature>
<evidence type="ECO:0000256" key="9">
    <source>
        <dbReference type="ARBA" id="ARBA00040641"/>
    </source>
</evidence>
<dbReference type="Gene3D" id="3.30.70.3270">
    <property type="match status" value="1"/>
</dbReference>
<evidence type="ECO:0000256" key="8">
    <source>
        <dbReference type="ARBA" id="ARBA00038844"/>
    </source>
</evidence>
<keyword evidence="7 12" id="KW-0411">Iron-sulfur</keyword>
<dbReference type="GO" id="GO:0051539">
    <property type="term" value="F:4 iron, 4 sulfur cluster binding"/>
    <property type="evidence" value="ECO:0007669"/>
    <property type="project" value="UniProtKB-KW"/>
</dbReference>
<dbReference type="Proteomes" id="UP000010809">
    <property type="component" value="Chromosome"/>
</dbReference>
<comment type="subunit">
    <text evidence="12">NDH-1 is composed of 14 different subunits. Subunits NuoA, H, J, K, L, M, N constitute the membrane sector of the complex.</text>
</comment>
<dbReference type="HAMAP" id="MF_01351">
    <property type="entry name" value="NDH1_NuoI"/>
    <property type="match status" value="1"/>
</dbReference>
<dbReference type="AlphaFoldDB" id="L0DVI0"/>
<evidence type="ECO:0000256" key="4">
    <source>
        <dbReference type="ARBA" id="ARBA00022737"/>
    </source>
</evidence>
<comment type="function">
    <text evidence="12">NDH-1 shuttles electrons from NADH, via FMN and iron-sulfur (Fe-S) centers, to quinones in the respiratory chain. The immediate electron acceptor for the enzyme in this species is believed to be ubiquinone. Couples the redox reaction to proton translocation (for every two electrons transferred, four hydrogen ions are translocated across the cytoplasmic membrane), and thus conserves the redox energy in a proton gradient.</text>
</comment>
<reference evidence="16" key="1">
    <citation type="submission" date="2015-12" db="EMBL/GenBank/DDBJ databases">
        <authorList>
            <person name="Tikhonova T.V."/>
            <person name="Pavlov A.R."/>
            <person name="Beletsky A.V."/>
            <person name="Mardanov A.V."/>
            <person name="Sorokin D.Y."/>
            <person name="Ravin N.V."/>
            <person name="Popov V.O."/>
        </authorList>
    </citation>
    <scope>NUCLEOTIDE SEQUENCE</scope>
    <source>
        <strain evidence="16">DSM 14787</strain>
    </source>
</reference>
<keyword evidence="12" id="KW-0830">Ubiquinone</keyword>
<feature type="binding site" evidence="12">
    <location>
        <position position="131"/>
    </location>
    <ligand>
        <name>[4Fe-4S] cluster</name>
        <dbReference type="ChEBI" id="CHEBI:49883"/>
        <label>2</label>
    </ligand>
</feature>
<evidence type="ECO:0000259" key="15">
    <source>
        <dbReference type="PROSITE" id="PS51379"/>
    </source>
</evidence>
<dbReference type="GO" id="GO:0005886">
    <property type="term" value="C:plasma membrane"/>
    <property type="evidence" value="ECO:0007669"/>
    <property type="project" value="UniProtKB-SubCell"/>
</dbReference>
<proteinExistence type="inferred from homology"/>
<feature type="binding site" evidence="12">
    <location>
        <position position="83"/>
    </location>
    <ligand>
        <name>[4Fe-4S] cluster</name>
        <dbReference type="ChEBI" id="CHEBI:49883"/>
        <label>1</label>
    </ligand>
</feature>
<dbReference type="PROSITE" id="PS00198">
    <property type="entry name" value="4FE4S_FER_1"/>
    <property type="match status" value="1"/>
</dbReference>
<dbReference type="PROSITE" id="PS51379">
    <property type="entry name" value="4FE4S_FER_2"/>
    <property type="match status" value="2"/>
</dbReference>
<feature type="binding site" evidence="12">
    <location>
        <position position="125"/>
    </location>
    <ligand>
        <name>[4Fe-4S] cluster</name>
        <dbReference type="ChEBI" id="CHEBI:49883"/>
        <label>2</label>
    </ligand>
</feature>
<comment type="subcellular location">
    <subcellularLocation>
        <location evidence="12">Cell inner membrane</location>
        <topology evidence="12">Peripheral membrane protein</topology>
    </subcellularLocation>
</comment>
<name>L0DVI0_THIND</name>
<keyword evidence="14" id="KW-1133">Transmembrane helix</keyword>
<dbReference type="STRING" id="1255043.TVNIR_1948"/>
<keyword evidence="12 14" id="KW-0472">Membrane</keyword>
<dbReference type="HOGENOM" id="CLU_067218_4_3_6"/>
<sequence>MIDRRRKYWNEPKLGWWESFYLFEVVRGLSVTGGVFLRNMKRWMTGKKGALTAYYPEEIRADYARHNRGKHVLTQRPDGRPQCIACNLCATVCPARVIEIEAGFDPDDPAHPKYPERFEIDYSRCIFCGFCVEVCPEDAIRMVPTVPGFPVPDRRAGMWLGKEELLSWQPARDAAKPYPPKDGSGGEAADAMPRGNR</sequence>
<dbReference type="EMBL" id="CP003989">
    <property type="protein sequence ID" value="AGA33609.1"/>
    <property type="molecule type" value="Genomic_DNA"/>
</dbReference>
<dbReference type="InterPro" id="IPR017900">
    <property type="entry name" value="4Fe4S_Fe_S_CS"/>
</dbReference>
<keyword evidence="12" id="KW-0874">Quinone</keyword>
<comment type="subunit">
    <text evidence="8">NDH-1 is composed of 13 different subunits. Subunits NuoA, H, J, K, L, M, N constitute the membrane sector of the complex.</text>
</comment>
<dbReference type="SUPFAM" id="SSF54862">
    <property type="entry name" value="4Fe-4S ferredoxins"/>
    <property type="match status" value="1"/>
</dbReference>
<keyword evidence="3 12" id="KW-0479">Metal-binding</keyword>
<evidence type="ECO:0000256" key="1">
    <source>
        <dbReference type="ARBA" id="ARBA00010277"/>
    </source>
</evidence>
<dbReference type="EC" id="7.1.1.-" evidence="12"/>
<dbReference type="GO" id="GO:0050136">
    <property type="term" value="F:NADH dehydrogenase (quinone) (non-electrogenic) activity"/>
    <property type="evidence" value="ECO:0007669"/>
    <property type="project" value="UniProtKB-UniRule"/>
</dbReference>
<dbReference type="GO" id="GO:0005506">
    <property type="term" value="F:iron ion binding"/>
    <property type="evidence" value="ECO:0007669"/>
    <property type="project" value="UniProtKB-UniRule"/>
</dbReference>
<keyword evidence="17" id="KW-1185">Reference proteome</keyword>
<keyword evidence="12" id="KW-1003">Cell membrane</keyword>
<comment type="cofactor">
    <cofactor evidence="12">
        <name>[4Fe-4S] cluster</name>
        <dbReference type="ChEBI" id="CHEBI:49883"/>
    </cofactor>
    <text evidence="12">Binds 2 [4Fe-4S] clusters per subunit.</text>
</comment>
<dbReference type="PANTHER" id="PTHR10849">
    <property type="entry name" value="NADH DEHYDROGENASE UBIQUINONE IRON-SULFUR PROTEIN 8, MITOCHONDRIAL"/>
    <property type="match status" value="1"/>
</dbReference>
<evidence type="ECO:0000256" key="6">
    <source>
        <dbReference type="ARBA" id="ARBA00023004"/>
    </source>
</evidence>
<keyword evidence="4" id="KW-0677">Repeat</keyword>
<protein>
    <recommendedName>
        <fullName evidence="9 12">NADH-quinone oxidoreductase subunit I</fullName>
        <ecNumber evidence="12">7.1.1.-</ecNumber>
    </recommendedName>
    <alternativeName>
        <fullName evidence="10 12">NADH dehydrogenase I subunit I</fullName>
    </alternativeName>
    <alternativeName>
        <fullName evidence="11 12">NDH-1 subunit I</fullName>
    </alternativeName>
</protein>
<feature type="region of interest" description="Disordered" evidence="13">
    <location>
        <begin position="170"/>
        <end position="197"/>
    </location>
</feature>
<feature type="binding site" evidence="12">
    <location>
        <position position="89"/>
    </location>
    <ligand>
        <name>[4Fe-4S] cluster</name>
        <dbReference type="ChEBI" id="CHEBI:49883"/>
        <label>1</label>
    </ligand>
</feature>
<keyword evidence="12" id="KW-0520">NAD</keyword>
<dbReference type="PANTHER" id="PTHR10849:SF20">
    <property type="entry name" value="NADH DEHYDROGENASE [UBIQUINONE] IRON-SULFUR PROTEIN 8, MITOCHONDRIAL"/>
    <property type="match status" value="1"/>
</dbReference>
<evidence type="ECO:0000256" key="3">
    <source>
        <dbReference type="ARBA" id="ARBA00022723"/>
    </source>
</evidence>
<keyword evidence="12" id="KW-0997">Cell inner membrane</keyword>
<gene>
    <name evidence="16" type="primary">nuoI1 [H]</name>
    <name evidence="12" type="synonym">nuoI</name>
    <name evidence="16" type="ordered locus">TVNIR_1948</name>
</gene>
<dbReference type="eggNOG" id="COG1143">
    <property type="taxonomic scope" value="Bacteria"/>
</dbReference>
<feature type="binding site" evidence="12">
    <location>
        <position position="86"/>
    </location>
    <ligand>
        <name>[4Fe-4S] cluster</name>
        <dbReference type="ChEBI" id="CHEBI:49883"/>
        <label>1</label>
    </ligand>
</feature>
<dbReference type="InterPro" id="IPR010226">
    <property type="entry name" value="NADH_quinone_OxRdtase_chainI"/>
</dbReference>
<evidence type="ECO:0000256" key="11">
    <source>
        <dbReference type="ARBA" id="ARBA00043079"/>
    </source>
</evidence>
<evidence type="ECO:0000256" key="5">
    <source>
        <dbReference type="ARBA" id="ARBA00022967"/>
    </source>
</evidence>
<evidence type="ECO:0000313" key="17">
    <source>
        <dbReference type="Proteomes" id="UP000010809"/>
    </source>
</evidence>
<dbReference type="InterPro" id="IPR017896">
    <property type="entry name" value="4Fe4S_Fe-S-bd"/>
</dbReference>
<evidence type="ECO:0000256" key="14">
    <source>
        <dbReference type="SAM" id="Phobius"/>
    </source>
</evidence>
<evidence type="ECO:0000256" key="13">
    <source>
        <dbReference type="SAM" id="MobiDB-lite"/>
    </source>
</evidence>
<comment type="catalytic activity">
    <reaction evidence="12">
        <text>a quinone + NADH + 5 H(+)(in) = a quinol + NAD(+) + 4 H(+)(out)</text>
        <dbReference type="Rhea" id="RHEA:57888"/>
        <dbReference type="ChEBI" id="CHEBI:15378"/>
        <dbReference type="ChEBI" id="CHEBI:24646"/>
        <dbReference type="ChEBI" id="CHEBI:57540"/>
        <dbReference type="ChEBI" id="CHEBI:57945"/>
        <dbReference type="ChEBI" id="CHEBI:132124"/>
    </reaction>
</comment>
<feature type="domain" description="4Fe-4S ferredoxin-type" evidence="15">
    <location>
        <begin position="75"/>
        <end position="103"/>
    </location>
</feature>
<dbReference type="KEGG" id="tni:TVNIR_1948"/>
<keyword evidence="6 12" id="KW-0408">Iron</keyword>
<evidence type="ECO:0000256" key="7">
    <source>
        <dbReference type="ARBA" id="ARBA00023014"/>
    </source>
</evidence>
<feature type="binding site" evidence="12">
    <location>
        <position position="93"/>
    </location>
    <ligand>
        <name>[4Fe-4S] cluster</name>
        <dbReference type="ChEBI" id="CHEBI:49883"/>
        <label>2</label>
    </ligand>
</feature>
<keyword evidence="5 12" id="KW-1278">Translocase</keyword>
<feature type="transmembrane region" description="Helical" evidence="14">
    <location>
        <begin position="20"/>
        <end position="37"/>
    </location>
</feature>
<dbReference type="Pfam" id="PF12838">
    <property type="entry name" value="Fer4_7"/>
    <property type="match status" value="1"/>
</dbReference>
<feature type="binding site" evidence="12">
    <location>
        <position position="135"/>
    </location>
    <ligand>
        <name>[4Fe-4S] cluster</name>
        <dbReference type="ChEBI" id="CHEBI:49883"/>
        <label>1</label>
    </ligand>
</feature>
<feature type="binding site" evidence="12">
    <location>
        <position position="128"/>
    </location>
    <ligand>
        <name>[4Fe-4S] cluster</name>
        <dbReference type="ChEBI" id="CHEBI:49883"/>
        <label>2</label>
    </ligand>
</feature>
<dbReference type="PATRIC" id="fig|1255043.3.peg.1971"/>
<organism evidence="16 17">
    <name type="scientific">Thioalkalivibrio nitratireducens (strain DSM 14787 / UNIQEM 213 / ALEN2)</name>
    <dbReference type="NCBI Taxonomy" id="1255043"/>
    <lineage>
        <taxon>Bacteria</taxon>
        <taxon>Pseudomonadati</taxon>
        <taxon>Pseudomonadota</taxon>
        <taxon>Gammaproteobacteria</taxon>
        <taxon>Chromatiales</taxon>
        <taxon>Ectothiorhodospiraceae</taxon>
        <taxon>Thioalkalivibrio</taxon>
    </lineage>
</organism>
<keyword evidence="2 12" id="KW-0004">4Fe-4S</keyword>